<accession>A0A0F9FQI3</accession>
<feature type="non-terminal residue" evidence="2">
    <location>
        <position position="1"/>
    </location>
</feature>
<comment type="caution">
    <text evidence="2">The sequence shown here is derived from an EMBL/GenBank/DDBJ whole genome shotgun (WGS) entry which is preliminary data.</text>
</comment>
<proteinExistence type="predicted"/>
<protein>
    <submittedName>
        <fullName evidence="2">Uncharacterized protein</fullName>
    </submittedName>
</protein>
<feature type="coiled-coil region" evidence="1">
    <location>
        <begin position="30"/>
        <end position="106"/>
    </location>
</feature>
<dbReference type="EMBL" id="LAZR01031606">
    <property type="protein sequence ID" value="KKL53272.1"/>
    <property type="molecule type" value="Genomic_DNA"/>
</dbReference>
<reference evidence="2" key="1">
    <citation type="journal article" date="2015" name="Nature">
        <title>Complex archaea that bridge the gap between prokaryotes and eukaryotes.</title>
        <authorList>
            <person name="Spang A."/>
            <person name="Saw J.H."/>
            <person name="Jorgensen S.L."/>
            <person name="Zaremba-Niedzwiedzka K."/>
            <person name="Martijn J."/>
            <person name="Lind A.E."/>
            <person name="van Eijk R."/>
            <person name="Schleper C."/>
            <person name="Guy L."/>
            <person name="Ettema T.J."/>
        </authorList>
    </citation>
    <scope>NUCLEOTIDE SEQUENCE</scope>
</reference>
<gene>
    <name evidence="2" type="ORF">LCGC14_2277080</name>
</gene>
<name>A0A0F9FQI3_9ZZZZ</name>
<keyword evidence="1" id="KW-0175">Coiled coil</keyword>
<evidence type="ECO:0000313" key="2">
    <source>
        <dbReference type="EMBL" id="KKL53272.1"/>
    </source>
</evidence>
<dbReference type="AlphaFoldDB" id="A0A0F9FQI3"/>
<sequence>TKPRRSQLTQSDFLGQIYDIEQRLSEMTVEEDLETSRDEIVDDLRNLQDEVQERLDNMPEQLQDSSSSGMMLQERVDELDSMLSDLENIECDEERQKEEILEEIQNIGYGGS</sequence>
<organism evidence="2">
    <name type="scientific">marine sediment metagenome</name>
    <dbReference type="NCBI Taxonomy" id="412755"/>
    <lineage>
        <taxon>unclassified sequences</taxon>
        <taxon>metagenomes</taxon>
        <taxon>ecological metagenomes</taxon>
    </lineage>
</organism>
<evidence type="ECO:0000256" key="1">
    <source>
        <dbReference type="SAM" id="Coils"/>
    </source>
</evidence>